<keyword evidence="2" id="KW-1185">Reference proteome</keyword>
<gene>
    <name evidence="1" type="ORF">SHM_20790</name>
</gene>
<evidence type="ECO:0000313" key="2">
    <source>
        <dbReference type="Proteomes" id="UP001163387"/>
    </source>
</evidence>
<reference evidence="1 2" key="1">
    <citation type="journal article" date="2022" name="Front. Microbiol.">
        <title>Male-killing mechanisms vary between Spiroplasma species.</title>
        <authorList>
            <person name="Arai H."/>
            <person name="Inoue M."/>
            <person name="Kageyama D."/>
        </authorList>
    </citation>
    <scope>NUCLEOTIDE SEQUENCE [LARGE SCALE GENOMIC DNA]</scope>
    <source>
        <strain evidence="2">sHm</strain>
    </source>
</reference>
<accession>A0ABM8BXE4</accession>
<proteinExistence type="predicted"/>
<sequence>MPNIENQSNYTLIKLIRTGISPICAMIGTSAYYGQVISNPLLGSINSLLFGKKLGLDIWNLNQRPNTKTKLINSSKKILLGLGTIGLANYSKWSENNITPIIPTTPTPITTTTTTEGPPWLLLNKQENQSLMDWDTYISLNAYGISNLISGLTELIPNRFETIRKICNMATGGCLISSGVAMGINNDFNNAYAVPTIIAGASEIIHNLLPMETTNHIQEMQETSFNNETATLINDNRFTINSETTSQYGSDNMSEVPLNNDNTSLNWDYNHMSL</sequence>
<protein>
    <submittedName>
        <fullName evidence="1">Uncharacterized protein</fullName>
    </submittedName>
</protein>
<organism evidence="1 2">
    <name type="scientific">Spiroplasma ixodetis</name>
    <dbReference type="NCBI Taxonomy" id="2141"/>
    <lineage>
        <taxon>Bacteria</taxon>
        <taxon>Bacillati</taxon>
        <taxon>Mycoplasmatota</taxon>
        <taxon>Mollicutes</taxon>
        <taxon>Entomoplasmatales</taxon>
        <taxon>Spiroplasmataceae</taxon>
        <taxon>Spiroplasma</taxon>
    </lineage>
</organism>
<dbReference type="EMBL" id="AP026933">
    <property type="protein sequence ID" value="BDT04433.1"/>
    <property type="molecule type" value="Genomic_DNA"/>
</dbReference>
<evidence type="ECO:0000313" key="1">
    <source>
        <dbReference type="EMBL" id="BDT04433.1"/>
    </source>
</evidence>
<dbReference type="RefSeq" id="WP_281748212.1">
    <property type="nucleotide sequence ID" value="NZ_AP026933.1"/>
</dbReference>
<dbReference type="Proteomes" id="UP001163387">
    <property type="component" value="Chromosome"/>
</dbReference>
<name>A0ABM8BXE4_9MOLU</name>